<keyword evidence="1" id="KW-0472">Membrane</keyword>
<dbReference type="EMBL" id="CP092875">
    <property type="protein sequence ID" value="UYV76309.1"/>
    <property type="molecule type" value="Genomic_DNA"/>
</dbReference>
<feature type="transmembrane region" description="Helical" evidence="1">
    <location>
        <begin position="94"/>
        <end position="114"/>
    </location>
</feature>
<proteinExistence type="predicted"/>
<sequence length="174" mass="19258">MALQTIDMDLKQQLHTPKIEDIATAVVEKTVSNRRASHGTPGGLPWLELSVWGAGGAGATVHPKDQNWWRSLSPNYYFPRHGTPSSVPSINTPVLAVCLAGVGVFILTTAVVLVRFRRRRLLQRAVAQRRPGVWGETFGPAPESVYLDFLHGGDSVEDLLEQDVWRNTVRDHSL</sequence>
<dbReference type="Proteomes" id="UP001235939">
    <property type="component" value="Chromosome 13"/>
</dbReference>
<evidence type="ECO:0000256" key="1">
    <source>
        <dbReference type="SAM" id="Phobius"/>
    </source>
</evidence>
<reference evidence="2 3" key="1">
    <citation type="submission" date="2022-01" db="EMBL/GenBank/DDBJ databases">
        <title>A chromosomal length assembly of Cordylochernes scorpioides.</title>
        <authorList>
            <person name="Zeh D."/>
            <person name="Zeh J."/>
        </authorList>
    </citation>
    <scope>NUCLEOTIDE SEQUENCE [LARGE SCALE GENOMIC DNA]</scope>
    <source>
        <strain evidence="2">IN4F17</strain>
        <tissue evidence="2">Whole Body</tissue>
    </source>
</reference>
<keyword evidence="1" id="KW-1133">Transmembrane helix</keyword>
<keyword evidence="3" id="KW-1185">Reference proteome</keyword>
<evidence type="ECO:0000313" key="2">
    <source>
        <dbReference type="EMBL" id="UYV76309.1"/>
    </source>
</evidence>
<evidence type="ECO:0000313" key="3">
    <source>
        <dbReference type="Proteomes" id="UP001235939"/>
    </source>
</evidence>
<name>A0ABY6L6B4_9ARAC</name>
<protein>
    <submittedName>
        <fullName evidence="2">Uncharacterized protein</fullName>
    </submittedName>
</protein>
<organism evidence="2 3">
    <name type="scientific">Cordylochernes scorpioides</name>
    <dbReference type="NCBI Taxonomy" id="51811"/>
    <lineage>
        <taxon>Eukaryota</taxon>
        <taxon>Metazoa</taxon>
        <taxon>Ecdysozoa</taxon>
        <taxon>Arthropoda</taxon>
        <taxon>Chelicerata</taxon>
        <taxon>Arachnida</taxon>
        <taxon>Pseudoscorpiones</taxon>
        <taxon>Cheliferoidea</taxon>
        <taxon>Chernetidae</taxon>
        <taxon>Cordylochernes</taxon>
    </lineage>
</organism>
<gene>
    <name evidence="2" type="ORF">LAZ67_13003315</name>
</gene>
<accession>A0ABY6L6B4</accession>
<keyword evidence="1" id="KW-0812">Transmembrane</keyword>